<protein>
    <submittedName>
        <fullName evidence="1">Uncharacterized protein</fullName>
    </submittedName>
</protein>
<sequence length="129" mass="13777">MRLGDADRVNVTTFDAAGEGTTSTNFVVHMAQDKVGLWTTESGPWTERLALSSVVSLHAANASGRVLREEPVLEGRALLVTEGEDYDSVKAATREKYGVSMKVAEVADWAWELGKKGTPDGVVVVSIVG</sequence>
<dbReference type="AlphaFoldDB" id="A0A6G7Y3I3"/>
<gene>
    <name evidence="1" type="ORF">G7070_02590</name>
</gene>
<evidence type="ECO:0000313" key="1">
    <source>
        <dbReference type="EMBL" id="QIK71375.1"/>
    </source>
</evidence>
<accession>A0A6G7Y3I3</accession>
<dbReference type="Proteomes" id="UP000501058">
    <property type="component" value="Chromosome"/>
</dbReference>
<keyword evidence="2" id="KW-1185">Reference proteome</keyword>
<dbReference type="RefSeq" id="WP_166231752.1">
    <property type="nucleotide sequence ID" value="NZ_CP049865.1"/>
</dbReference>
<evidence type="ECO:0000313" key="2">
    <source>
        <dbReference type="Proteomes" id="UP000501058"/>
    </source>
</evidence>
<proteinExistence type="predicted"/>
<organism evidence="1 2">
    <name type="scientific">Propioniciclava coleopterorum</name>
    <dbReference type="NCBI Taxonomy" id="2714937"/>
    <lineage>
        <taxon>Bacteria</taxon>
        <taxon>Bacillati</taxon>
        <taxon>Actinomycetota</taxon>
        <taxon>Actinomycetes</taxon>
        <taxon>Propionibacteriales</taxon>
        <taxon>Propionibacteriaceae</taxon>
        <taxon>Propioniciclava</taxon>
    </lineage>
</organism>
<dbReference type="EMBL" id="CP049865">
    <property type="protein sequence ID" value="QIK71375.1"/>
    <property type="molecule type" value="Genomic_DNA"/>
</dbReference>
<name>A0A6G7Y3I3_9ACTN</name>
<reference evidence="1 2" key="1">
    <citation type="submission" date="2020-03" db="EMBL/GenBank/DDBJ databases">
        <title>Propioniciclava sp. nov., isolated from Hydrophilus acuminatus.</title>
        <authorList>
            <person name="Hyun D.-W."/>
            <person name="Bae J.-W."/>
        </authorList>
    </citation>
    <scope>NUCLEOTIDE SEQUENCE [LARGE SCALE GENOMIC DNA]</scope>
    <source>
        <strain evidence="1 2">HDW11</strain>
    </source>
</reference>
<dbReference type="KEGG" id="prv:G7070_02590"/>